<reference evidence="3" key="1">
    <citation type="submission" date="2019-12" db="UniProtKB">
        <authorList>
            <consortium name="WormBaseParasite"/>
        </authorList>
    </citation>
    <scope>IDENTIFICATION</scope>
</reference>
<evidence type="ECO:0000313" key="3">
    <source>
        <dbReference type="WBParaSite" id="TMUE_3000013549.1"/>
    </source>
</evidence>
<feature type="region of interest" description="Disordered" evidence="1">
    <location>
        <begin position="1"/>
        <end position="21"/>
    </location>
</feature>
<dbReference type="Proteomes" id="UP000046395">
    <property type="component" value="Unassembled WGS sequence"/>
</dbReference>
<evidence type="ECO:0000256" key="1">
    <source>
        <dbReference type="SAM" id="MobiDB-lite"/>
    </source>
</evidence>
<name>A0A5S6R2L3_TRIMR</name>
<feature type="compositionally biased region" description="Basic and acidic residues" evidence="1">
    <location>
        <begin position="1"/>
        <end position="15"/>
    </location>
</feature>
<organism evidence="2 3">
    <name type="scientific">Trichuris muris</name>
    <name type="common">Mouse whipworm</name>
    <dbReference type="NCBI Taxonomy" id="70415"/>
    <lineage>
        <taxon>Eukaryota</taxon>
        <taxon>Metazoa</taxon>
        <taxon>Ecdysozoa</taxon>
        <taxon>Nematoda</taxon>
        <taxon>Enoplea</taxon>
        <taxon>Dorylaimia</taxon>
        <taxon>Trichinellida</taxon>
        <taxon>Trichuridae</taxon>
        <taxon>Trichuris</taxon>
    </lineage>
</organism>
<accession>A0A5S6R2L3</accession>
<evidence type="ECO:0000313" key="2">
    <source>
        <dbReference type="Proteomes" id="UP000046395"/>
    </source>
</evidence>
<proteinExistence type="predicted"/>
<dbReference type="AlphaFoldDB" id="A0A5S6R2L3"/>
<keyword evidence="2" id="KW-1185">Reference proteome</keyword>
<protein>
    <submittedName>
        <fullName evidence="3">Uncharacterized protein</fullName>
    </submittedName>
</protein>
<sequence length="108" mass="12166">MEKVFDQRTEERTVHEPQGCCRVEPGDEEIVAVTLMRNQVTVGVAGLTVQLDETVYSKRKYNQWRSYPQQWVFGGVCPEAGDCFMMPVPDRSSATLISAIRQNATSLP</sequence>
<dbReference type="WBParaSite" id="TMUE_3000013549.1">
    <property type="protein sequence ID" value="TMUE_3000013549.1"/>
    <property type="gene ID" value="WBGene00301974"/>
</dbReference>